<dbReference type="Proteomes" id="UP000183047">
    <property type="component" value="Unassembled WGS sequence"/>
</dbReference>
<sequence length="76" mass="8761">MPHIEIQCFFGRTEEQKKQCAEKIADVVAETLGCKASSVSVAITDVLEEEWKEKVWDKYIATEFNNLYKKPGYICE</sequence>
<dbReference type="InterPro" id="IPR014347">
    <property type="entry name" value="Tautomerase/MIF_sf"/>
</dbReference>
<dbReference type="OrthoDB" id="5405937at2"/>
<dbReference type="PIRSF" id="PIRSF037799">
    <property type="entry name" value="Tautomer_YdcE_prd"/>
    <property type="match status" value="1"/>
</dbReference>
<dbReference type="InterPro" id="IPR017284">
    <property type="entry name" value="Tautomerase_PptA"/>
</dbReference>
<keyword evidence="1" id="KW-0413">Isomerase</keyword>
<reference evidence="5" key="1">
    <citation type="submission" date="2016-10" db="EMBL/GenBank/DDBJ databases">
        <authorList>
            <person name="Varghese N."/>
            <person name="Submissions S."/>
        </authorList>
    </citation>
    <scope>NUCLEOTIDE SEQUENCE [LARGE SCALE GENOMIC DNA]</scope>
    <source>
        <strain evidence="5">XBD2006</strain>
    </source>
</reference>
<keyword evidence="5" id="KW-1185">Reference proteome</keyword>
<evidence type="ECO:0000313" key="4">
    <source>
        <dbReference type="EMBL" id="SCY12312.1"/>
    </source>
</evidence>
<dbReference type="EMBL" id="FMUR01000008">
    <property type="protein sequence ID" value="SCY12312.1"/>
    <property type="molecule type" value="Genomic_DNA"/>
</dbReference>
<evidence type="ECO:0000256" key="2">
    <source>
        <dbReference type="PIRSR" id="PIRSR037799-1"/>
    </source>
</evidence>
<dbReference type="AlphaFoldDB" id="A0A1G5DC65"/>
<dbReference type="Pfam" id="PF01361">
    <property type="entry name" value="Tautomerase"/>
    <property type="match status" value="1"/>
</dbReference>
<dbReference type="GO" id="GO:0005737">
    <property type="term" value="C:cytoplasm"/>
    <property type="evidence" value="ECO:0007669"/>
    <property type="project" value="InterPro"/>
</dbReference>
<evidence type="ECO:0000256" key="1">
    <source>
        <dbReference type="ARBA" id="ARBA00023235"/>
    </source>
</evidence>
<feature type="domain" description="4-oxalocrotonate tautomerase-like" evidence="3">
    <location>
        <begin position="2"/>
        <end position="51"/>
    </location>
</feature>
<evidence type="ECO:0000259" key="3">
    <source>
        <dbReference type="Pfam" id="PF01361"/>
    </source>
</evidence>
<dbReference type="GO" id="GO:0016862">
    <property type="term" value="F:intramolecular oxidoreductase activity, interconverting keto- and enol-groups"/>
    <property type="evidence" value="ECO:0007669"/>
    <property type="project" value="InterPro"/>
</dbReference>
<dbReference type="Gene3D" id="3.30.429.10">
    <property type="entry name" value="Macrophage Migration Inhibitory Factor"/>
    <property type="match status" value="1"/>
</dbReference>
<accession>A0A1G5DC65</accession>
<organism evidence="4 5">
    <name type="scientific">Butyrivibrio hungatei</name>
    <dbReference type="NCBI Taxonomy" id="185008"/>
    <lineage>
        <taxon>Bacteria</taxon>
        <taxon>Bacillati</taxon>
        <taxon>Bacillota</taxon>
        <taxon>Clostridia</taxon>
        <taxon>Lachnospirales</taxon>
        <taxon>Lachnospiraceae</taxon>
        <taxon>Butyrivibrio</taxon>
    </lineage>
</organism>
<dbReference type="RefSeq" id="WP_074462098.1">
    <property type="nucleotide sequence ID" value="NZ_FMUR01000008.1"/>
</dbReference>
<dbReference type="InterPro" id="IPR004370">
    <property type="entry name" value="4-OT-like_dom"/>
</dbReference>
<feature type="active site" description="Proton acceptor; via imino nitrogen" evidence="2">
    <location>
        <position position="2"/>
    </location>
</feature>
<dbReference type="SUPFAM" id="SSF55331">
    <property type="entry name" value="Tautomerase/MIF"/>
    <property type="match status" value="1"/>
</dbReference>
<protein>
    <submittedName>
        <fullName evidence="4">4-oxalocrotonate tautomerase</fullName>
    </submittedName>
</protein>
<name>A0A1G5DC65_9FIRM</name>
<gene>
    <name evidence="4" type="ORF">SAMN02910451_01449</name>
</gene>
<evidence type="ECO:0000313" key="5">
    <source>
        <dbReference type="Proteomes" id="UP000183047"/>
    </source>
</evidence>
<proteinExistence type="predicted"/>